<protein>
    <submittedName>
        <fullName evidence="2">Uncharacterized protein</fullName>
    </submittedName>
</protein>
<evidence type="ECO:0000313" key="2">
    <source>
        <dbReference type="WBParaSite" id="PTRK_0001376800.1"/>
    </source>
</evidence>
<proteinExistence type="predicted"/>
<dbReference type="Proteomes" id="UP000038045">
    <property type="component" value="Unplaced"/>
</dbReference>
<organism evidence="1 2">
    <name type="scientific">Parastrongyloides trichosuri</name>
    <name type="common">Possum-specific nematode worm</name>
    <dbReference type="NCBI Taxonomy" id="131310"/>
    <lineage>
        <taxon>Eukaryota</taxon>
        <taxon>Metazoa</taxon>
        <taxon>Ecdysozoa</taxon>
        <taxon>Nematoda</taxon>
        <taxon>Chromadorea</taxon>
        <taxon>Rhabditida</taxon>
        <taxon>Tylenchina</taxon>
        <taxon>Panagrolaimomorpha</taxon>
        <taxon>Strongyloidoidea</taxon>
        <taxon>Strongyloididae</taxon>
        <taxon>Parastrongyloides</taxon>
    </lineage>
</organism>
<accession>A0A0N4ZY96</accession>
<sequence length="127" mass="14423">MPPVKRVVKKATSSDKEGLATKLQEMQQKFKDEIENDENILMNKAPGIIVKATEEVLKMMTSDLPDEFLNMPYKDFLSQMSNTSFANNSLNDTFTVFEHLHSKVKHGEASPATLKKYEDLKSSLKKI</sequence>
<name>A0A0N4ZY96_PARTI</name>
<reference evidence="2" key="1">
    <citation type="submission" date="2017-02" db="UniProtKB">
        <authorList>
            <consortium name="WormBaseParasite"/>
        </authorList>
    </citation>
    <scope>IDENTIFICATION</scope>
</reference>
<evidence type="ECO:0000313" key="1">
    <source>
        <dbReference type="Proteomes" id="UP000038045"/>
    </source>
</evidence>
<dbReference type="WBParaSite" id="PTRK_0001376800.1">
    <property type="protein sequence ID" value="PTRK_0001376800.1"/>
    <property type="gene ID" value="PTRK_0001376800"/>
</dbReference>
<keyword evidence="1" id="KW-1185">Reference proteome</keyword>
<dbReference type="AlphaFoldDB" id="A0A0N4ZY96"/>